<dbReference type="GO" id="GO:0018845">
    <property type="term" value="F:2-hydroxychromene-2-carboxylate isomerase activity"/>
    <property type="evidence" value="ECO:0007669"/>
    <property type="project" value="UniProtKB-UniRule"/>
</dbReference>
<dbReference type="PATRIC" id="fig|1395516.4.peg.3661"/>
<dbReference type="AlphaFoldDB" id="V8R4S0"/>
<reference evidence="6" key="1">
    <citation type="journal article" date="2014" name="Genome Announc.">
        <title>Draft Genome Sequence of Pseudomonas moraviensis R28-S.</title>
        <authorList>
            <person name="Hunter S.S."/>
            <person name="Yano H."/>
            <person name="Loftie-Eaton W."/>
            <person name="Hughes J."/>
            <person name="De Gelder L."/>
            <person name="Stragier P."/>
            <person name="De Vos P."/>
            <person name="Settles M.L."/>
            <person name="Top E.M."/>
        </authorList>
    </citation>
    <scope>NUCLEOTIDE SEQUENCE [LARGE SCALE GENOMIC DNA]</scope>
    <source>
        <strain evidence="6">R28-S</strain>
    </source>
</reference>
<comment type="caution">
    <text evidence="6">The sequence shown here is derived from an EMBL/GenBank/DDBJ whole genome shotgun (WGS) entry which is preliminary data.</text>
</comment>
<dbReference type="HOGENOM" id="CLU_069253_1_3_6"/>
<dbReference type="EMBL" id="AYMZ01000008">
    <property type="protein sequence ID" value="ETF06264.1"/>
    <property type="molecule type" value="Genomic_DNA"/>
</dbReference>
<evidence type="ECO:0000256" key="2">
    <source>
        <dbReference type="ARBA" id="ARBA00047960"/>
    </source>
</evidence>
<dbReference type="PANTHER" id="PTHR42943">
    <property type="entry name" value="GLUTATHIONE S-TRANSFERASE KAPPA"/>
    <property type="match status" value="1"/>
</dbReference>
<protein>
    <recommendedName>
        <fullName evidence="3">2-hydroxychromene-2-carboxylate isomerase</fullName>
        <ecNumber evidence="3">5.99.1.4</ecNumber>
    </recommendedName>
</protein>
<sequence>MIMTKTVEFYFDLGSPTTYLAHTQLAKICADTQSELIYIPMLLGGVFKATGNASPAMIPAKGRYMFQDLDRFAKRYGVQLRFNPHFPINTLILMRAVTGMQMHQPQRFAEFVDCLFKALWVEGRNLNDPQTVAAVLTENGFDPQAIMALTNDESVKAALKENTEAAIKRGVFGAPSMFIGDQLFFGQDRLDFVEEALRQD</sequence>
<dbReference type="InterPro" id="IPR044087">
    <property type="entry name" value="NahD-like"/>
</dbReference>
<evidence type="ECO:0000256" key="3">
    <source>
        <dbReference type="PIRNR" id="PIRNR006386"/>
    </source>
</evidence>
<dbReference type="GO" id="GO:0004364">
    <property type="term" value="F:glutathione transferase activity"/>
    <property type="evidence" value="ECO:0007669"/>
    <property type="project" value="UniProtKB-EC"/>
</dbReference>
<comment type="catalytic activity">
    <reaction evidence="2">
        <text>RX + glutathione = an S-substituted glutathione + a halide anion + H(+)</text>
        <dbReference type="Rhea" id="RHEA:16437"/>
        <dbReference type="ChEBI" id="CHEBI:15378"/>
        <dbReference type="ChEBI" id="CHEBI:16042"/>
        <dbReference type="ChEBI" id="CHEBI:17792"/>
        <dbReference type="ChEBI" id="CHEBI:57925"/>
        <dbReference type="ChEBI" id="CHEBI:90779"/>
        <dbReference type="EC" id="2.5.1.18"/>
    </reaction>
</comment>
<gene>
    <name evidence="6" type="ORF">PMO01_18035</name>
</gene>
<dbReference type="InterPro" id="IPR001853">
    <property type="entry name" value="DSBA-like_thioredoxin_dom"/>
</dbReference>
<proteinExistence type="inferred from homology"/>
<evidence type="ECO:0000256" key="4">
    <source>
        <dbReference type="PIRSR" id="PIRSR006386-1"/>
    </source>
</evidence>
<dbReference type="PIRSF" id="PIRSF006386">
    <property type="entry name" value="HCCAis_GSTk"/>
    <property type="match status" value="1"/>
</dbReference>
<dbReference type="InterPro" id="IPR014440">
    <property type="entry name" value="HCCAis_GSTk"/>
</dbReference>
<keyword evidence="3" id="KW-0413">Isomerase</keyword>
<dbReference type="Proteomes" id="UP000024771">
    <property type="component" value="Chromosome"/>
</dbReference>
<feature type="domain" description="DSBA-like thioredoxin" evidence="5">
    <location>
        <begin position="6"/>
        <end position="197"/>
    </location>
</feature>
<dbReference type="EC" id="5.99.1.4" evidence="3"/>
<dbReference type="FunFam" id="3.40.30.10:FF:000096">
    <property type="entry name" value="Glutathione S-transferase kappa"/>
    <property type="match status" value="1"/>
</dbReference>
<keyword evidence="1" id="KW-0808">Transferase</keyword>
<dbReference type="InterPro" id="IPR036249">
    <property type="entry name" value="Thioredoxin-like_sf"/>
</dbReference>
<comment type="catalytic activity">
    <reaction evidence="3">
        <text>2-hydroxychromene-2-carboxylate = (3E)-4-(2-hydroxyphenyl)-2-oxobut-3-enoate</text>
        <dbReference type="Rhea" id="RHEA:27401"/>
        <dbReference type="ChEBI" id="CHEBI:59350"/>
        <dbReference type="ChEBI" id="CHEBI:59353"/>
        <dbReference type="EC" id="5.99.1.4"/>
    </reaction>
</comment>
<dbReference type="InterPro" id="IPR051924">
    <property type="entry name" value="GST_Kappa/NadH"/>
</dbReference>
<feature type="active site" description="Nucleophile" evidence="4">
    <location>
        <position position="15"/>
    </location>
</feature>
<comment type="similarity">
    <text evidence="3">Belongs to the GST superfamily. NadH family.</text>
</comment>
<dbReference type="GO" id="GO:0006749">
    <property type="term" value="P:glutathione metabolic process"/>
    <property type="evidence" value="ECO:0007669"/>
    <property type="project" value="TreeGrafter"/>
</dbReference>
<dbReference type="GO" id="GO:1901170">
    <property type="term" value="P:naphthalene catabolic process"/>
    <property type="evidence" value="ECO:0007669"/>
    <property type="project" value="InterPro"/>
</dbReference>
<evidence type="ECO:0000313" key="6">
    <source>
        <dbReference type="EMBL" id="ETF06264.1"/>
    </source>
</evidence>
<organism evidence="6">
    <name type="scientific">Pseudomonas moraviensis R28-S</name>
    <dbReference type="NCBI Taxonomy" id="1395516"/>
    <lineage>
        <taxon>Bacteria</taxon>
        <taxon>Pseudomonadati</taxon>
        <taxon>Pseudomonadota</taxon>
        <taxon>Gammaproteobacteria</taxon>
        <taxon>Pseudomonadales</taxon>
        <taxon>Pseudomonadaceae</taxon>
        <taxon>Pseudomonas</taxon>
    </lineage>
</organism>
<dbReference type="eggNOG" id="COG3917">
    <property type="taxonomic scope" value="Bacteria"/>
</dbReference>
<dbReference type="GO" id="GO:0004602">
    <property type="term" value="F:glutathione peroxidase activity"/>
    <property type="evidence" value="ECO:0007669"/>
    <property type="project" value="TreeGrafter"/>
</dbReference>
<accession>V8R4S0</accession>
<dbReference type="PANTHER" id="PTHR42943:SF2">
    <property type="entry name" value="GLUTATHIONE S-TRANSFERASE KAPPA 1"/>
    <property type="match status" value="1"/>
</dbReference>
<evidence type="ECO:0000256" key="1">
    <source>
        <dbReference type="ARBA" id="ARBA00022679"/>
    </source>
</evidence>
<dbReference type="Pfam" id="PF01323">
    <property type="entry name" value="DSBA"/>
    <property type="match status" value="1"/>
</dbReference>
<dbReference type="SUPFAM" id="SSF52833">
    <property type="entry name" value="Thioredoxin-like"/>
    <property type="match status" value="1"/>
</dbReference>
<dbReference type="Gene3D" id="3.40.30.10">
    <property type="entry name" value="Glutaredoxin"/>
    <property type="match status" value="1"/>
</dbReference>
<dbReference type="CDD" id="cd03022">
    <property type="entry name" value="DsbA_HCCA_Iso"/>
    <property type="match status" value="1"/>
</dbReference>
<evidence type="ECO:0000259" key="5">
    <source>
        <dbReference type="Pfam" id="PF01323"/>
    </source>
</evidence>
<name>V8R4S0_9PSED</name>
<dbReference type="GO" id="GO:0005737">
    <property type="term" value="C:cytoplasm"/>
    <property type="evidence" value="ECO:0007669"/>
    <property type="project" value="UniProtKB-ARBA"/>
</dbReference>